<comment type="caution">
    <text evidence="7">The sequence shown here is derived from an EMBL/GenBank/DDBJ whole genome shotgun (WGS) entry which is preliminary data.</text>
</comment>
<dbReference type="SUPFAM" id="SSF52743">
    <property type="entry name" value="Subtilisin-like"/>
    <property type="match status" value="1"/>
</dbReference>
<feature type="region of interest" description="Disordered" evidence="3">
    <location>
        <begin position="277"/>
        <end position="313"/>
    </location>
</feature>
<comment type="similarity">
    <text evidence="1">Belongs to the peptidase S8 family.</text>
</comment>
<keyword evidence="2 4" id="KW-0732">Signal</keyword>
<dbReference type="AlphaFoldDB" id="A0A921UB95"/>
<evidence type="ECO:0000313" key="7">
    <source>
        <dbReference type="EMBL" id="KAG0525148.1"/>
    </source>
</evidence>
<dbReference type="Pfam" id="PF17766">
    <property type="entry name" value="fn3_6"/>
    <property type="match status" value="1"/>
</dbReference>
<proteinExistence type="inferred from homology"/>
<feature type="compositionally biased region" description="Low complexity" evidence="3">
    <location>
        <begin position="277"/>
        <end position="295"/>
    </location>
</feature>
<evidence type="ECO:0000259" key="5">
    <source>
        <dbReference type="Pfam" id="PF00082"/>
    </source>
</evidence>
<feature type="domain" description="Peptidase S8/S53" evidence="5">
    <location>
        <begin position="227"/>
        <end position="530"/>
    </location>
</feature>
<dbReference type="InterPro" id="IPR036852">
    <property type="entry name" value="Peptidase_S8/S53_dom_sf"/>
</dbReference>
<feature type="region of interest" description="Disordered" evidence="3">
    <location>
        <begin position="435"/>
        <end position="492"/>
    </location>
</feature>
<dbReference type="Gene3D" id="2.60.40.2310">
    <property type="match status" value="1"/>
</dbReference>
<dbReference type="GO" id="GO:0004252">
    <property type="term" value="F:serine-type endopeptidase activity"/>
    <property type="evidence" value="ECO:0007669"/>
    <property type="project" value="InterPro"/>
</dbReference>
<dbReference type="InterPro" id="IPR045051">
    <property type="entry name" value="SBT"/>
</dbReference>
<protein>
    <recommendedName>
        <fullName evidence="9">Subtilisin-like protease fibronectin type-III domain-containing protein</fullName>
    </recommendedName>
</protein>
<reference evidence="7" key="1">
    <citation type="journal article" date="2019" name="BMC Genomics">
        <title>A new reference genome for Sorghum bicolor reveals high levels of sequence similarity between sweet and grain genotypes: implications for the genetics of sugar metabolism.</title>
        <authorList>
            <person name="Cooper E.A."/>
            <person name="Brenton Z.W."/>
            <person name="Flinn B.S."/>
            <person name="Jenkins J."/>
            <person name="Shu S."/>
            <person name="Flowers D."/>
            <person name="Luo F."/>
            <person name="Wang Y."/>
            <person name="Xia P."/>
            <person name="Barry K."/>
            <person name="Daum C."/>
            <person name="Lipzen A."/>
            <person name="Yoshinaga Y."/>
            <person name="Schmutz J."/>
            <person name="Saski C."/>
            <person name="Vermerris W."/>
            <person name="Kresovich S."/>
        </authorList>
    </citation>
    <scope>NUCLEOTIDE SEQUENCE</scope>
</reference>
<accession>A0A921UB95</accession>
<feature type="compositionally biased region" description="Basic and acidic residues" evidence="3">
    <location>
        <begin position="461"/>
        <end position="470"/>
    </location>
</feature>
<feature type="signal peptide" evidence="4">
    <location>
        <begin position="1"/>
        <end position="25"/>
    </location>
</feature>
<dbReference type="InterPro" id="IPR000209">
    <property type="entry name" value="Peptidase_S8/S53_dom"/>
</dbReference>
<evidence type="ECO:0000256" key="4">
    <source>
        <dbReference type="SAM" id="SignalP"/>
    </source>
</evidence>
<feature type="compositionally biased region" description="Polar residues" evidence="3">
    <location>
        <begin position="448"/>
        <end position="459"/>
    </location>
</feature>
<feature type="domain" description="Subtilisin-like protease fibronectin type-III" evidence="6">
    <location>
        <begin position="571"/>
        <end position="668"/>
    </location>
</feature>
<feature type="region of interest" description="Disordered" evidence="3">
    <location>
        <begin position="144"/>
        <end position="166"/>
    </location>
</feature>
<dbReference type="Pfam" id="PF00082">
    <property type="entry name" value="Peptidase_S8"/>
    <property type="match status" value="1"/>
</dbReference>
<sequence>MPTILTPSLIFVLAIFLSPPAGCRGHCHATTTTTGAAGDAVRTYLVVVCRATGPKENGEKLREWHALAARLRPETSTGTVLEEARTPEGGQLVYSYSTSSRLRGAADGAGGGRAAQAQMVLDAIRTRRYTPTLLGLSSRRRACGRRHATWGRASSSRPRQRHRPAARVLRRRGMPAAAGQVEGQVRVRWRAVQQEAHRRAVSDGVGARHAHASTAVGAFVGDVQVLGPMSARASGMAPRAHLAFYEVCFEDTCPSTKQLAAIEQGAFMDNVDVISIPPATTRRSPSTRTSPPSAASRRHVGRVSSSAGNQGPDYGTVTNCAPWVLTVAASTMTRASSPRRGEPEVHRRQPAPLIYVHGVFRNGSLSAVDVREVVFCDSRKRTLRGEKVRAAGGVGIIFSTPRPPGRRREDHVVHQLHGEPHRRPPLRRRYAGSFISRRRPLSSRGPCNMSNLGVISPTSPGRDEHNRGRPDAGGAGTAPPTPTRTFGLMDGTSMAAPHLSGIAAVLKRARPGWSPSAIKSAMMTTADVTHPDGTPITDEITGKPAGHLLMGSGIPLQNVSCATVSKIEGKDLNYPSFLVTLTAAAPVVEVRRTVTNVGEAVSAYTAEVVAPPSVAVEVVPPRLEFGSVNQKMDFRVRFRRVGAAANGTVEGSLRWVSGKYSVRSPIVVLDGTQNLV</sequence>
<evidence type="ECO:0000256" key="3">
    <source>
        <dbReference type="SAM" id="MobiDB-lite"/>
    </source>
</evidence>
<evidence type="ECO:0008006" key="9">
    <source>
        <dbReference type="Google" id="ProtNLM"/>
    </source>
</evidence>
<dbReference type="InterPro" id="IPR041469">
    <property type="entry name" value="Subtilisin-like_FN3"/>
</dbReference>
<dbReference type="Gene3D" id="3.40.50.200">
    <property type="entry name" value="Peptidase S8/S53 domain"/>
    <property type="match status" value="2"/>
</dbReference>
<evidence type="ECO:0000256" key="2">
    <source>
        <dbReference type="ARBA" id="ARBA00022729"/>
    </source>
</evidence>
<organism evidence="7 8">
    <name type="scientific">Sorghum bicolor</name>
    <name type="common">Sorghum</name>
    <name type="synonym">Sorghum vulgare</name>
    <dbReference type="NCBI Taxonomy" id="4558"/>
    <lineage>
        <taxon>Eukaryota</taxon>
        <taxon>Viridiplantae</taxon>
        <taxon>Streptophyta</taxon>
        <taxon>Embryophyta</taxon>
        <taxon>Tracheophyta</taxon>
        <taxon>Spermatophyta</taxon>
        <taxon>Magnoliopsida</taxon>
        <taxon>Liliopsida</taxon>
        <taxon>Poales</taxon>
        <taxon>Poaceae</taxon>
        <taxon>PACMAD clade</taxon>
        <taxon>Panicoideae</taxon>
        <taxon>Andropogonodae</taxon>
        <taxon>Andropogoneae</taxon>
        <taxon>Sorghinae</taxon>
        <taxon>Sorghum</taxon>
    </lineage>
</organism>
<dbReference type="PANTHER" id="PTHR10795">
    <property type="entry name" value="PROPROTEIN CONVERTASE SUBTILISIN/KEXIN"/>
    <property type="match status" value="1"/>
</dbReference>
<dbReference type="Proteomes" id="UP000807115">
    <property type="component" value="Chromosome 6"/>
</dbReference>
<evidence type="ECO:0000259" key="6">
    <source>
        <dbReference type="Pfam" id="PF17766"/>
    </source>
</evidence>
<evidence type="ECO:0000256" key="1">
    <source>
        <dbReference type="ARBA" id="ARBA00011073"/>
    </source>
</evidence>
<dbReference type="GO" id="GO:0006508">
    <property type="term" value="P:proteolysis"/>
    <property type="evidence" value="ECO:0007669"/>
    <property type="project" value="InterPro"/>
</dbReference>
<feature type="chain" id="PRO_5036827628" description="Subtilisin-like protease fibronectin type-III domain-containing protein" evidence="4">
    <location>
        <begin position="26"/>
        <end position="676"/>
    </location>
</feature>
<evidence type="ECO:0000313" key="8">
    <source>
        <dbReference type="Proteomes" id="UP000807115"/>
    </source>
</evidence>
<gene>
    <name evidence="7" type="ORF">BDA96_06G030700</name>
</gene>
<dbReference type="EMBL" id="CM027685">
    <property type="protein sequence ID" value="KAG0525148.1"/>
    <property type="molecule type" value="Genomic_DNA"/>
</dbReference>
<name>A0A921UB95_SORBI</name>
<reference evidence="7" key="2">
    <citation type="submission" date="2020-10" db="EMBL/GenBank/DDBJ databases">
        <authorList>
            <person name="Cooper E.A."/>
            <person name="Brenton Z.W."/>
            <person name="Flinn B.S."/>
            <person name="Jenkins J."/>
            <person name="Shu S."/>
            <person name="Flowers D."/>
            <person name="Luo F."/>
            <person name="Wang Y."/>
            <person name="Xia P."/>
            <person name="Barry K."/>
            <person name="Daum C."/>
            <person name="Lipzen A."/>
            <person name="Yoshinaga Y."/>
            <person name="Schmutz J."/>
            <person name="Saski C."/>
            <person name="Vermerris W."/>
            <person name="Kresovich S."/>
        </authorList>
    </citation>
    <scope>NUCLEOTIDE SEQUENCE</scope>
</reference>